<feature type="compositionally biased region" description="Basic and acidic residues" evidence="2">
    <location>
        <begin position="88"/>
        <end position="109"/>
    </location>
</feature>
<reference evidence="5" key="1">
    <citation type="journal article" date="2020" name="Stud. Mycol.">
        <title>101 Dothideomycetes genomes: a test case for predicting lifestyles and emergence of pathogens.</title>
        <authorList>
            <person name="Haridas S."/>
            <person name="Albert R."/>
            <person name="Binder M."/>
            <person name="Bloem J."/>
            <person name="Labutti K."/>
            <person name="Salamov A."/>
            <person name="Andreopoulos B."/>
            <person name="Baker S."/>
            <person name="Barry K."/>
            <person name="Bills G."/>
            <person name="Bluhm B."/>
            <person name="Cannon C."/>
            <person name="Castanera R."/>
            <person name="Culley D."/>
            <person name="Daum C."/>
            <person name="Ezra D."/>
            <person name="Gonzalez J."/>
            <person name="Henrissat B."/>
            <person name="Kuo A."/>
            <person name="Liang C."/>
            <person name="Lipzen A."/>
            <person name="Lutzoni F."/>
            <person name="Magnuson J."/>
            <person name="Mondo S."/>
            <person name="Nolan M."/>
            <person name="Ohm R."/>
            <person name="Pangilinan J."/>
            <person name="Park H.-J."/>
            <person name="Ramirez L."/>
            <person name="Alfaro M."/>
            <person name="Sun H."/>
            <person name="Tritt A."/>
            <person name="Yoshinaga Y."/>
            <person name="Zwiers L.-H."/>
            <person name="Turgeon B."/>
            <person name="Goodwin S."/>
            <person name="Spatafora J."/>
            <person name="Crous P."/>
            <person name="Grigoriev I."/>
        </authorList>
    </citation>
    <scope>NUCLEOTIDE SEQUENCE</scope>
    <source>
        <strain evidence="5">CBS 116435</strain>
    </source>
</reference>
<dbReference type="InterPro" id="IPR002483">
    <property type="entry name" value="PWI_dom"/>
</dbReference>
<dbReference type="InterPro" id="IPR012677">
    <property type="entry name" value="Nucleotide-bd_a/b_plait_sf"/>
</dbReference>
<dbReference type="SMART" id="SM00360">
    <property type="entry name" value="RRM"/>
    <property type="match status" value="1"/>
</dbReference>
<feature type="compositionally biased region" description="Basic and acidic residues" evidence="2">
    <location>
        <begin position="311"/>
        <end position="320"/>
    </location>
</feature>
<feature type="domain" description="RRM" evidence="3">
    <location>
        <begin position="151"/>
        <end position="236"/>
    </location>
</feature>
<evidence type="ECO:0000259" key="4">
    <source>
        <dbReference type="PROSITE" id="PS51025"/>
    </source>
</evidence>
<feature type="compositionally biased region" description="Polar residues" evidence="2">
    <location>
        <begin position="440"/>
        <end position="449"/>
    </location>
</feature>
<dbReference type="InterPro" id="IPR052768">
    <property type="entry name" value="RBM25"/>
</dbReference>
<dbReference type="Gene3D" id="1.20.1390.10">
    <property type="entry name" value="PWI domain"/>
    <property type="match status" value="1"/>
</dbReference>
<feature type="region of interest" description="Disordered" evidence="2">
    <location>
        <begin position="644"/>
        <end position="675"/>
    </location>
</feature>
<feature type="region of interest" description="Disordered" evidence="2">
    <location>
        <begin position="77"/>
        <end position="124"/>
    </location>
</feature>
<dbReference type="PANTHER" id="PTHR18806">
    <property type="entry name" value="RBM25 PROTEIN"/>
    <property type="match status" value="1"/>
</dbReference>
<dbReference type="AlphaFoldDB" id="A0A9P4Q571"/>
<feature type="compositionally biased region" description="Basic and acidic residues" evidence="2">
    <location>
        <begin position="462"/>
        <end position="531"/>
    </location>
</feature>
<feature type="region of interest" description="Disordered" evidence="2">
    <location>
        <begin position="293"/>
        <end position="320"/>
    </location>
</feature>
<evidence type="ECO:0008006" key="7">
    <source>
        <dbReference type="Google" id="ProtNLM"/>
    </source>
</evidence>
<feature type="region of interest" description="Disordered" evidence="2">
    <location>
        <begin position="436"/>
        <end position="531"/>
    </location>
</feature>
<organism evidence="5 6">
    <name type="scientific">Polychaeton citri CBS 116435</name>
    <dbReference type="NCBI Taxonomy" id="1314669"/>
    <lineage>
        <taxon>Eukaryota</taxon>
        <taxon>Fungi</taxon>
        <taxon>Dikarya</taxon>
        <taxon>Ascomycota</taxon>
        <taxon>Pezizomycotina</taxon>
        <taxon>Dothideomycetes</taxon>
        <taxon>Dothideomycetidae</taxon>
        <taxon>Capnodiales</taxon>
        <taxon>Capnodiaceae</taxon>
        <taxon>Polychaeton</taxon>
    </lineage>
</organism>
<evidence type="ECO:0000313" key="5">
    <source>
        <dbReference type="EMBL" id="KAF2718656.1"/>
    </source>
</evidence>
<feature type="region of interest" description="Disordered" evidence="2">
    <location>
        <begin position="1"/>
        <end position="53"/>
    </location>
</feature>
<proteinExistence type="predicted"/>
<dbReference type="SMART" id="SM00311">
    <property type="entry name" value="PWI"/>
    <property type="match status" value="1"/>
</dbReference>
<dbReference type="InterPro" id="IPR035979">
    <property type="entry name" value="RBD_domain_sf"/>
</dbReference>
<dbReference type="OrthoDB" id="6275295at2759"/>
<feature type="compositionally biased region" description="Polar residues" evidence="2">
    <location>
        <begin position="43"/>
        <end position="53"/>
    </location>
</feature>
<sequence>MAYSYGAPPTAYGQRQLSYGSMPPGAAPGFAPGMDAPPGMPMSAQSPSGQMPSQFHPPPNMPNINFNAPVIRLGVDNAKPQSPMDRFGGGRDDDRGGRAERGGNYEAHGRNSRLGLGAEERGGGRNIERDRQAVRDSMLALQPPTREEVMRTIFVGGLADGAPEDEAITDMLRAAGKLRRWTRCTDAQGKKCKFGFAEFEDVESLEAADEIFSGAAGIKIPIIKNGAVVKTEDGEVKNTRLNVVVDPQSKEYIEEWKRKRKEDDEARQFRIDGCKEDLRSFFATFISNHAADANGANGDTPAAKPNGANRASDEPAEKGEAEVVTIPLTLEDELADIPAEQRAQVAEEIKAFRERSNRRDLARLEREEAAERSYGSGGVRSRLASPPPSSAPLGPAAGANGIPIAPRGNPLNAPSGPRGYRGVQIPAEYANGVAFVNGSHGLSSQPFTQSEEEDSATDEQLEDHRQARRDEEIEKSYKDAERRLLNRERTRRQALERERQREEDEKKQQQRAKETMARRLREWDDYEEEKRKRDEYYKDHIAWVHRRSAVRDREVKLDEQDRQAERREMDAVAKDRDEAKNKADDLLNRVGNDMAKTSQPSGGIKLSLGSAAAKSKAQAEERRGAGAGVKKGLQSVENLLEDEEDAAMSGASKRPELKPLDPSTESTSYKDQDLSDDERAQFRAQLASEIPTSQSDLFEYQVKWNFLTPSVIDAEIKPFVTKKVVEYLGVQEDFLVDSTVDAIKAKKSANEVVGVLADVLEDEAEVMVKKVWRLVVFWSECEARGLGA</sequence>
<dbReference type="EMBL" id="MU003822">
    <property type="protein sequence ID" value="KAF2718656.1"/>
    <property type="molecule type" value="Genomic_DNA"/>
</dbReference>
<dbReference type="Proteomes" id="UP000799441">
    <property type="component" value="Unassembled WGS sequence"/>
</dbReference>
<keyword evidence="6" id="KW-1185">Reference proteome</keyword>
<feature type="compositionally biased region" description="Low complexity" evidence="2">
    <location>
        <begin position="391"/>
        <end position="408"/>
    </location>
</feature>
<dbReference type="PROSITE" id="PS51025">
    <property type="entry name" value="PWI"/>
    <property type="match status" value="1"/>
</dbReference>
<feature type="compositionally biased region" description="Low complexity" evidence="2">
    <location>
        <begin position="293"/>
        <end position="303"/>
    </location>
</feature>
<dbReference type="GO" id="GO:0003729">
    <property type="term" value="F:mRNA binding"/>
    <property type="evidence" value="ECO:0007669"/>
    <property type="project" value="TreeGrafter"/>
</dbReference>
<dbReference type="GO" id="GO:0005681">
    <property type="term" value="C:spliceosomal complex"/>
    <property type="evidence" value="ECO:0007669"/>
    <property type="project" value="TreeGrafter"/>
</dbReference>
<feature type="domain" description="PWI" evidence="4">
    <location>
        <begin position="695"/>
        <end position="788"/>
    </location>
</feature>
<comment type="caution">
    <text evidence="5">The sequence shown here is derived from an EMBL/GenBank/DDBJ whole genome shotgun (WGS) entry which is preliminary data.</text>
</comment>
<dbReference type="PANTHER" id="PTHR18806:SF4">
    <property type="entry name" value="RNA-BINDING PROTEIN 25"/>
    <property type="match status" value="1"/>
</dbReference>
<gene>
    <name evidence="5" type="ORF">K431DRAFT_287536</name>
</gene>
<feature type="compositionally biased region" description="Basic and acidic residues" evidence="2">
    <location>
        <begin position="357"/>
        <end position="371"/>
    </location>
</feature>
<name>A0A9P4Q571_9PEZI</name>
<evidence type="ECO:0000259" key="3">
    <source>
        <dbReference type="PROSITE" id="PS50102"/>
    </source>
</evidence>
<protein>
    <recommendedName>
        <fullName evidence="7">PWI domain-containing protein</fullName>
    </recommendedName>
</protein>
<dbReference type="Gene3D" id="3.30.70.330">
    <property type="match status" value="1"/>
</dbReference>
<feature type="region of interest" description="Disordered" evidence="2">
    <location>
        <begin position="357"/>
        <end position="423"/>
    </location>
</feature>
<feature type="compositionally biased region" description="Basic and acidic residues" evidence="2">
    <location>
        <begin position="552"/>
        <end position="587"/>
    </location>
</feature>
<evidence type="ECO:0000256" key="1">
    <source>
        <dbReference type="PROSITE-ProRule" id="PRU00176"/>
    </source>
</evidence>
<feature type="compositionally biased region" description="Low complexity" evidence="2">
    <location>
        <begin position="22"/>
        <end position="37"/>
    </location>
</feature>
<keyword evidence="1" id="KW-0694">RNA-binding</keyword>
<evidence type="ECO:0000256" key="2">
    <source>
        <dbReference type="SAM" id="MobiDB-lite"/>
    </source>
</evidence>
<dbReference type="InterPro" id="IPR000504">
    <property type="entry name" value="RRM_dom"/>
</dbReference>
<evidence type="ECO:0000313" key="6">
    <source>
        <dbReference type="Proteomes" id="UP000799441"/>
    </source>
</evidence>
<dbReference type="SUPFAM" id="SSF54928">
    <property type="entry name" value="RNA-binding domain, RBD"/>
    <property type="match status" value="1"/>
</dbReference>
<feature type="compositionally biased region" description="Acidic residues" evidence="2">
    <location>
        <begin position="450"/>
        <end position="461"/>
    </location>
</feature>
<dbReference type="PROSITE" id="PS50102">
    <property type="entry name" value="RRM"/>
    <property type="match status" value="1"/>
</dbReference>
<feature type="region of interest" description="Disordered" evidence="2">
    <location>
        <begin position="552"/>
        <end position="609"/>
    </location>
</feature>
<accession>A0A9P4Q571</accession>
<dbReference type="Pfam" id="PF01480">
    <property type="entry name" value="PWI"/>
    <property type="match status" value="1"/>
</dbReference>